<accession>A0A7L5AI68</accession>
<keyword evidence="2" id="KW-1133">Transmembrane helix</keyword>
<feature type="transmembrane region" description="Helical" evidence="2">
    <location>
        <begin position="105"/>
        <end position="126"/>
    </location>
</feature>
<feature type="compositionally biased region" description="Polar residues" evidence="1">
    <location>
        <begin position="176"/>
        <end position="195"/>
    </location>
</feature>
<keyword evidence="4" id="KW-1185">Reference proteome</keyword>
<feature type="compositionally biased region" description="Pro residues" evidence="1">
    <location>
        <begin position="79"/>
        <end position="88"/>
    </location>
</feature>
<sequence length="271" mass="28152">MSDDTPTGRFDPNAPDPTTPASDSDDTPPDSGDARTRRFDHAGDDAPTEKFTASGAPAGDETPTERFAGPSGRSETQRLPPPQGPQGPRPVLAERTATTSRGPMIAFIVIAAVLLLALALLLYNLATRDPETVPAPAASPEASEVPTPTPTPSEPESEPVPDPTQSEEPVDDQGAAFTTFSPESGTPVSCPDDTSSIPLTFEWTSTGAEAAWIGVGTNDAKAEPFAEVDTSGVFTDISYQCANPSEIYTVTLDDGAGTLTHATVTLERALG</sequence>
<dbReference type="EMBL" id="CP017146">
    <property type="protein sequence ID" value="QHO69742.1"/>
    <property type="molecule type" value="Genomic_DNA"/>
</dbReference>
<feature type="compositionally biased region" description="Low complexity" evidence="1">
    <location>
        <begin position="133"/>
        <end position="146"/>
    </location>
</feature>
<proteinExistence type="predicted"/>
<evidence type="ECO:0000313" key="4">
    <source>
        <dbReference type="Proteomes" id="UP000464507"/>
    </source>
</evidence>
<feature type="region of interest" description="Disordered" evidence="1">
    <location>
        <begin position="133"/>
        <end position="195"/>
    </location>
</feature>
<name>A0A7L5AI68_9MICO</name>
<reference evidence="3 4" key="1">
    <citation type="submission" date="2016-09" db="EMBL/GenBank/DDBJ databases">
        <title>Complete genome sequence of microbes from the polar regions.</title>
        <authorList>
            <person name="Liao L."/>
            <person name="Chen B."/>
        </authorList>
    </citation>
    <scope>NUCLEOTIDE SEQUENCE [LARGE SCALE GENOMIC DNA]</scope>
    <source>
        <strain evidence="3 4">ZS314</strain>
    </source>
</reference>
<feature type="compositionally biased region" description="Pro residues" evidence="1">
    <location>
        <begin position="147"/>
        <end position="162"/>
    </location>
</feature>
<dbReference type="OrthoDB" id="5124768at2"/>
<organism evidence="3 4">
    <name type="scientific">Marisediminicola antarctica</name>
    <dbReference type="NCBI Taxonomy" id="674079"/>
    <lineage>
        <taxon>Bacteria</taxon>
        <taxon>Bacillati</taxon>
        <taxon>Actinomycetota</taxon>
        <taxon>Actinomycetes</taxon>
        <taxon>Micrococcales</taxon>
        <taxon>Microbacteriaceae</taxon>
        <taxon>Marisediminicola</taxon>
    </lineage>
</organism>
<keyword evidence="2" id="KW-0812">Transmembrane</keyword>
<dbReference type="RefSeq" id="WP_161886123.1">
    <property type="nucleotide sequence ID" value="NZ_CP017146.1"/>
</dbReference>
<feature type="region of interest" description="Disordered" evidence="1">
    <location>
        <begin position="1"/>
        <end position="91"/>
    </location>
</feature>
<feature type="compositionally biased region" description="Basic and acidic residues" evidence="1">
    <location>
        <begin position="32"/>
        <end position="48"/>
    </location>
</feature>
<dbReference type="Proteomes" id="UP000464507">
    <property type="component" value="Chromosome"/>
</dbReference>
<evidence type="ECO:0000256" key="1">
    <source>
        <dbReference type="SAM" id="MobiDB-lite"/>
    </source>
</evidence>
<evidence type="ECO:0000313" key="3">
    <source>
        <dbReference type="EMBL" id="QHO69742.1"/>
    </source>
</evidence>
<evidence type="ECO:0000256" key="2">
    <source>
        <dbReference type="SAM" id="Phobius"/>
    </source>
</evidence>
<protein>
    <submittedName>
        <fullName evidence="3">Uncharacterized protein</fullName>
    </submittedName>
</protein>
<gene>
    <name evidence="3" type="ORF">BHD05_08910</name>
</gene>
<dbReference type="AlphaFoldDB" id="A0A7L5AI68"/>
<dbReference type="KEGG" id="mant:BHD05_08910"/>
<keyword evidence="2" id="KW-0472">Membrane</keyword>